<dbReference type="PANTHER" id="PTHR42781">
    <property type="entry name" value="SPERMIDINE/PUTRESCINE IMPORT ATP-BINDING PROTEIN POTA"/>
    <property type="match status" value="1"/>
</dbReference>
<dbReference type="InterPro" id="IPR027417">
    <property type="entry name" value="P-loop_NTPase"/>
</dbReference>
<organism evidence="9 10">
    <name type="scientific">Aliidongia dinghuensis</name>
    <dbReference type="NCBI Taxonomy" id="1867774"/>
    <lineage>
        <taxon>Bacteria</taxon>
        <taxon>Pseudomonadati</taxon>
        <taxon>Pseudomonadota</taxon>
        <taxon>Alphaproteobacteria</taxon>
        <taxon>Rhodospirillales</taxon>
        <taxon>Dongiaceae</taxon>
        <taxon>Aliidongia</taxon>
    </lineage>
</organism>
<dbReference type="InterPro" id="IPR003593">
    <property type="entry name" value="AAA+_ATPase"/>
</dbReference>
<dbReference type="Gene3D" id="3.40.50.300">
    <property type="entry name" value="P-loop containing nucleotide triphosphate hydrolases"/>
    <property type="match status" value="1"/>
</dbReference>
<comment type="subunit">
    <text evidence="7">The complex is composed of two ATP-binding proteins (PotA), two transmembrane proteins (PotB and PotC) and a solute-binding protein (PotD).</text>
</comment>
<dbReference type="GO" id="GO:0015847">
    <property type="term" value="P:putrescine transport"/>
    <property type="evidence" value="ECO:0007669"/>
    <property type="project" value="UniProtKB-ARBA"/>
</dbReference>
<evidence type="ECO:0000256" key="7">
    <source>
        <dbReference type="RuleBase" id="RU364083"/>
    </source>
</evidence>
<keyword evidence="2 7" id="KW-1003">Cell membrane</keyword>
<keyword evidence="5 7" id="KW-1278">Translocase</keyword>
<dbReference type="Proteomes" id="UP000646365">
    <property type="component" value="Unassembled WGS sequence"/>
</dbReference>
<dbReference type="NCBIfam" id="TIGR01187">
    <property type="entry name" value="potA"/>
    <property type="match status" value="1"/>
</dbReference>
<keyword evidence="3 7" id="KW-0547">Nucleotide-binding</keyword>
<dbReference type="FunFam" id="3.40.50.300:FF:000133">
    <property type="entry name" value="Spermidine/putrescine import ATP-binding protein PotA"/>
    <property type="match status" value="1"/>
</dbReference>
<dbReference type="EC" id="7.6.2.11" evidence="7"/>
<reference evidence="9" key="1">
    <citation type="journal article" date="2014" name="Int. J. Syst. Evol. Microbiol.">
        <title>Complete genome sequence of Corynebacterium casei LMG S-19264T (=DSM 44701T), isolated from a smear-ripened cheese.</title>
        <authorList>
            <consortium name="US DOE Joint Genome Institute (JGI-PGF)"/>
            <person name="Walter F."/>
            <person name="Albersmeier A."/>
            <person name="Kalinowski J."/>
            <person name="Ruckert C."/>
        </authorList>
    </citation>
    <scope>NUCLEOTIDE SEQUENCE</scope>
    <source>
        <strain evidence="9">CGMCC 1.15725</strain>
    </source>
</reference>
<proteinExistence type="inferred from homology"/>
<dbReference type="Gene3D" id="2.40.50.100">
    <property type="match status" value="1"/>
</dbReference>
<sequence>MPSATLRISGLVKRYGDFVALAPTELEVPAGEFLTLLGPSGSGKTTLLSLIAGLTQPDEGRILLGDEDITYSAPYERDIGMVFQNYALFPHMTIEENIAFPLKMRNVDGATARKRAVDALELVRLPHVAKRFPRELSGGQQQRIALARCFVYQPSIILMDEPLGALDKKLRDQMQLEIKRIHRELGTTIVYVTHDQEEAMTMSDRICLMNGGRIEQLGTPDDLYFRPSSLFVADFLGESNLLPGRVMSASPGGLDVALAGAGPTVRAVGEGDAAVAGRAVKVMVRPQNVSVGPATAETQSLTGRLTDVMVSGSLTKLYMAPLIDGMPPLVAAYPTRPGAARYAIGQVLALDWAAGDAVVIADGASLA</sequence>
<evidence type="ECO:0000256" key="3">
    <source>
        <dbReference type="ARBA" id="ARBA00022741"/>
    </source>
</evidence>
<dbReference type="RefSeq" id="WP_189051727.1">
    <property type="nucleotide sequence ID" value="NZ_BMJQ01000021.1"/>
</dbReference>
<dbReference type="GO" id="GO:0016887">
    <property type="term" value="F:ATP hydrolysis activity"/>
    <property type="evidence" value="ECO:0007669"/>
    <property type="project" value="InterPro"/>
</dbReference>
<accession>A0A8J2Z1D5</accession>
<dbReference type="SMART" id="SM00382">
    <property type="entry name" value="AAA"/>
    <property type="match status" value="1"/>
</dbReference>
<dbReference type="InterPro" id="IPR003439">
    <property type="entry name" value="ABC_transporter-like_ATP-bd"/>
</dbReference>
<dbReference type="PANTHER" id="PTHR42781:SF4">
    <property type="entry name" value="SPERMIDINE_PUTRESCINE IMPORT ATP-BINDING PROTEIN POTA"/>
    <property type="match status" value="1"/>
</dbReference>
<dbReference type="Pfam" id="PF08402">
    <property type="entry name" value="TOBE_2"/>
    <property type="match status" value="1"/>
</dbReference>
<comment type="function">
    <text evidence="7">Part of the ABC transporter complex PotABCD involved in spermidine/putrescine import. Responsible for energy coupling to the transport system.</text>
</comment>
<protein>
    <recommendedName>
        <fullName evidence="7">Spermidine/putrescine import ATP-binding protein PotA</fullName>
        <ecNumber evidence="7">7.6.2.11</ecNumber>
    </recommendedName>
</protein>
<dbReference type="InterPro" id="IPR008995">
    <property type="entry name" value="Mo/tungstate-bd_C_term_dom"/>
</dbReference>
<dbReference type="EMBL" id="BMJQ01000021">
    <property type="protein sequence ID" value="GGF44324.1"/>
    <property type="molecule type" value="Genomic_DNA"/>
</dbReference>
<evidence type="ECO:0000313" key="9">
    <source>
        <dbReference type="EMBL" id="GGF44324.1"/>
    </source>
</evidence>
<dbReference type="InterPro" id="IPR017871">
    <property type="entry name" value="ABC_transporter-like_CS"/>
</dbReference>
<comment type="caution">
    <text evidence="9">The sequence shown here is derived from an EMBL/GenBank/DDBJ whole genome shotgun (WGS) entry which is preliminary data.</text>
</comment>
<reference evidence="9" key="2">
    <citation type="submission" date="2020-09" db="EMBL/GenBank/DDBJ databases">
        <authorList>
            <person name="Sun Q."/>
            <person name="Zhou Y."/>
        </authorList>
    </citation>
    <scope>NUCLEOTIDE SEQUENCE</scope>
    <source>
        <strain evidence="9">CGMCC 1.15725</strain>
    </source>
</reference>
<dbReference type="AlphaFoldDB" id="A0A8J2Z1D5"/>
<gene>
    <name evidence="7" type="primary">potA</name>
    <name evidence="9" type="ORF">GCM10011611_58420</name>
</gene>
<dbReference type="InterPro" id="IPR050093">
    <property type="entry name" value="ABC_SmlMolc_Importer"/>
</dbReference>
<dbReference type="SUPFAM" id="SSF52540">
    <property type="entry name" value="P-loop containing nucleoside triphosphate hydrolases"/>
    <property type="match status" value="1"/>
</dbReference>
<evidence type="ECO:0000313" key="10">
    <source>
        <dbReference type="Proteomes" id="UP000646365"/>
    </source>
</evidence>
<comment type="similarity">
    <text evidence="7">Belongs to the ABC transporter superfamily. Spermidine/putrescine importer (TC 3.A.1.11.1) family.</text>
</comment>
<dbReference type="InterPro" id="IPR013611">
    <property type="entry name" value="Transp-assoc_OB_typ2"/>
</dbReference>
<evidence type="ECO:0000256" key="6">
    <source>
        <dbReference type="ARBA" id="ARBA00023136"/>
    </source>
</evidence>
<comment type="catalytic activity">
    <reaction evidence="7">
        <text>ATP + H2O + polyamine-[polyamine-binding protein]Side 1 = ADP + phosphate + polyamineSide 2 + [polyamine-binding protein]Side 1.</text>
        <dbReference type="EC" id="7.6.2.11"/>
    </reaction>
</comment>
<feature type="domain" description="ABC transporter" evidence="8">
    <location>
        <begin position="6"/>
        <end position="236"/>
    </location>
</feature>
<name>A0A8J2Z1D5_9PROT</name>
<keyword evidence="6 7" id="KW-0472">Membrane</keyword>
<evidence type="ECO:0000259" key="8">
    <source>
        <dbReference type="PROSITE" id="PS50893"/>
    </source>
</evidence>
<dbReference type="GO" id="GO:0015417">
    <property type="term" value="F:ABC-type polyamine transporter activity"/>
    <property type="evidence" value="ECO:0007669"/>
    <property type="project" value="UniProtKB-EC"/>
</dbReference>
<evidence type="ECO:0000256" key="4">
    <source>
        <dbReference type="ARBA" id="ARBA00022840"/>
    </source>
</evidence>
<evidence type="ECO:0000256" key="2">
    <source>
        <dbReference type="ARBA" id="ARBA00022475"/>
    </source>
</evidence>
<dbReference type="Pfam" id="PF00005">
    <property type="entry name" value="ABC_tran"/>
    <property type="match status" value="1"/>
</dbReference>
<evidence type="ECO:0000256" key="1">
    <source>
        <dbReference type="ARBA" id="ARBA00022448"/>
    </source>
</evidence>
<keyword evidence="10" id="KW-1185">Reference proteome</keyword>
<dbReference type="GO" id="GO:0005524">
    <property type="term" value="F:ATP binding"/>
    <property type="evidence" value="ECO:0007669"/>
    <property type="project" value="UniProtKB-KW"/>
</dbReference>
<evidence type="ECO:0000256" key="5">
    <source>
        <dbReference type="ARBA" id="ARBA00022967"/>
    </source>
</evidence>
<dbReference type="PROSITE" id="PS00211">
    <property type="entry name" value="ABC_TRANSPORTER_1"/>
    <property type="match status" value="1"/>
</dbReference>
<dbReference type="PROSITE" id="PS50893">
    <property type="entry name" value="ABC_TRANSPORTER_2"/>
    <property type="match status" value="1"/>
</dbReference>
<keyword evidence="1 7" id="KW-0813">Transport</keyword>
<dbReference type="SUPFAM" id="SSF50331">
    <property type="entry name" value="MOP-like"/>
    <property type="match status" value="1"/>
</dbReference>
<dbReference type="InterPro" id="IPR005893">
    <property type="entry name" value="PotA-like"/>
</dbReference>
<keyword evidence="4 7" id="KW-0067">ATP-binding</keyword>
<dbReference type="GO" id="GO:0043190">
    <property type="term" value="C:ATP-binding cassette (ABC) transporter complex"/>
    <property type="evidence" value="ECO:0007669"/>
    <property type="project" value="InterPro"/>
</dbReference>